<dbReference type="EMBL" id="CP000724">
    <property type="protein sequence ID" value="ABR49286.1"/>
    <property type="molecule type" value="Genomic_DNA"/>
</dbReference>
<organism evidence="2 3">
    <name type="scientific">Alkaliphilus metalliredigens (strain QYMF)</name>
    <dbReference type="NCBI Taxonomy" id="293826"/>
    <lineage>
        <taxon>Bacteria</taxon>
        <taxon>Bacillati</taxon>
        <taxon>Bacillota</taxon>
        <taxon>Clostridia</taxon>
        <taxon>Peptostreptococcales</taxon>
        <taxon>Natronincolaceae</taxon>
        <taxon>Alkaliphilus</taxon>
    </lineage>
</organism>
<dbReference type="InterPro" id="IPR004102">
    <property type="entry name" value="Poly(ADP-ribose)pol_reg_dom"/>
</dbReference>
<dbReference type="GO" id="GO:0003950">
    <property type="term" value="F:NAD+ poly-ADP-ribosyltransferase activity"/>
    <property type="evidence" value="ECO:0007669"/>
    <property type="project" value="InterPro"/>
</dbReference>
<dbReference type="RefSeq" id="WP_012064252.1">
    <property type="nucleotide sequence ID" value="NC_009633.1"/>
</dbReference>
<dbReference type="OrthoDB" id="1954795at2"/>
<accession>A6TSW8</accession>
<sequence>MNSKKLNDLLKAARSGDYKKLQEVKEMASEEDYQKAVELFNQYGDKSEEEIMQELGKLRQIVPNQEEIIKSIKPFLNAEQLEKLDRVLNYLEEVEVEEE</sequence>
<dbReference type="Proteomes" id="UP000001572">
    <property type="component" value="Chromosome"/>
</dbReference>
<dbReference type="HOGENOM" id="CLU_2366666_0_0_9"/>
<proteinExistence type="predicted"/>
<protein>
    <recommendedName>
        <fullName evidence="1">PARP alpha-helical domain-containing protein</fullName>
    </recommendedName>
</protein>
<dbReference type="KEGG" id="amt:Amet_3147"/>
<gene>
    <name evidence="2" type="ordered locus">Amet_3147</name>
</gene>
<reference evidence="3" key="1">
    <citation type="journal article" date="2016" name="Genome Announc.">
        <title>Complete genome sequence of Alkaliphilus metalliredigens strain QYMF, an alkaliphilic and metal-reducing bacterium isolated from borax-contaminated leachate ponds.</title>
        <authorList>
            <person name="Hwang C."/>
            <person name="Copeland A."/>
            <person name="Lucas S."/>
            <person name="Lapidus A."/>
            <person name="Barry K."/>
            <person name="Detter J.C."/>
            <person name="Glavina Del Rio T."/>
            <person name="Hammon N."/>
            <person name="Israni S."/>
            <person name="Dalin E."/>
            <person name="Tice H."/>
            <person name="Pitluck S."/>
            <person name="Chertkov O."/>
            <person name="Brettin T."/>
            <person name="Bruce D."/>
            <person name="Han C."/>
            <person name="Schmutz J."/>
            <person name="Larimer F."/>
            <person name="Land M.L."/>
            <person name="Hauser L."/>
            <person name="Kyrpides N."/>
            <person name="Mikhailova N."/>
            <person name="Ye Q."/>
            <person name="Zhou J."/>
            <person name="Richardson P."/>
            <person name="Fields M.W."/>
        </authorList>
    </citation>
    <scope>NUCLEOTIDE SEQUENCE [LARGE SCALE GENOMIC DNA]</scope>
    <source>
        <strain evidence="3">QYMF</strain>
    </source>
</reference>
<dbReference type="PROSITE" id="PS51060">
    <property type="entry name" value="PARP_ALPHA_HD"/>
    <property type="match status" value="1"/>
</dbReference>
<dbReference type="AlphaFoldDB" id="A6TSW8"/>
<evidence type="ECO:0000259" key="1">
    <source>
        <dbReference type="PROSITE" id="PS51060"/>
    </source>
</evidence>
<evidence type="ECO:0000313" key="2">
    <source>
        <dbReference type="EMBL" id="ABR49286.1"/>
    </source>
</evidence>
<evidence type="ECO:0000313" key="3">
    <source>
        <dbReference type="Proteomes" id="UP000001572"/>
    </source>
</evidence>
<name>A6TSW8_ALKMQ</name>
<keyword evidence="3" id="KW-1185">Reference proteome</keyword>
<feature type="domain" description="PARP alpha-helical" evidence="1">
    <location>
        <begin position="1"/>
        <end position="99"/>
    </location>
</feature>